<comment type="function">
    <text evidence="11">GPI-anchored chitinase involved in the degradation of chitin, a component of the cell walls of fungi and exoskeletal elements of some animals (including worms and arthropods). Required to reshape the cell wall at the sites where cell wall remodeling and/or cell wall maturation actively take place such as sites of conidia formation.</text>
</comment>
<dbReference type="InterPro" id="IPR001223">
    <property type="entry name" value="Glyco_hydro18_cat"/>
</dbReference>
<dbReference type="InterPro" id="IPR017853">
    <property type="entry name" value="GH"/>
</dbReference>
<dbReference type="Pfam" id="PF00704">
    <property type="entry name" value="Glyco_hydro_18"/>
    <property type="match status" value="1"/>
</dbReference>
<evidence type="ECO:0000259" key="16">
    <source>
        <dbReference type="PROSITE" id="PS51910"/>
    </source>
</evidence>
<feature type="region of interest" description="Disordered" evidence="14">
    <location>
        <begin position="382"/>
        <end position="402"/>
    </location>
</feature>
<dbReference type="InterPro" id="IPR045321">
    <property type="entry name" value="Cts1-like"/>
</dbReference>
<keyword evidence="10" id="KW-0624">Polysaccharide degradation</keyword>
<organism evidence="17 18">
    <name type="scientific">Aspergillus cavernicola</name>
    <dbReference type="NCBI Taxonomy" id="176166"/>
    <lineage>
        <taxon>Eukaryota</taxon>
        <taxon>Fungi</taxon>
        <taxon>Dikarya</taxon>
        <taxon>Ascomycota</taxon>
        <taxon>Pezizomycotina</taxon>
        <taxon>Eurotiomycetes</taxon>
        <taxon>Eurotiomycetidae</taxon>
        <taxon>Eurotiales</taxon>
        <taxon>Aspergillaceae</taxon>
        <taxon>Aspergillus</taxon>
        <taxon>Aspergillus subgen. Nidulantes</taxon>
    </lineage>
</organism>
<evidence type="ECO:0000256" key="7">
    <source>
        <dbReference type="ARBA" id="ARBA00023024"/>
    </source>
</evidence>
<dbReference type="PANTHER" id="PTHR45708:SF63">
    <property type="entry name" value="III CHITINASE, PUTATIVE (AFU_ORTHOLOGUE AFUA_5G03530)-RELATED"/>
    <property type="match status" value="1"/>
</dbReference>
<comment type="caution">
    <text evidence="17">The sequence shown here is derived from an EMBL/GenBank/DDBJ whole genome shotgun (WGS) entry which is preliminary data.</text>
</comment>
<dbReference type="Gene3D" id="3.20.20.80">
    <property type="entry name" value="Glycosidases"/>
    <property type="match status" value="1"/>
</dbReference>
<evidence type="ECO:0000256" key="2">
    <source>
        <dbReference type="ARBA" id="ARBA00004191"/>
    </source>
</evidence>
<feature type="signal peptide" evidence="15">
    <location>
        <begin position="1"/>
        <end position="22"/>
    </location>
</feature>
<dbReference type="InterPro" id="IPR001579">
    <property type="entry name" value="Glyco_hydro_18_chit_AS"/>
</dbReference>
<evidence type="ECO:0000256" key="12">
    <source>
        <dbReference type="ARBA" id="ARBA00025727"/>
    </source>
</evidence>
<comment type="subcellular location">
    <subcellularLocation>
        <location evidence="2">Secreted</location>
        <location evidence="2">Cell wall</location>
    </subcellularLocation>
</comment>
<comment type="catalytic activity">
    <reaction evidence="1">
        <text>Random endo-hydrolysis of N-acetyl-beta-D-glucosaminide (1-&gt;4)-beta-linkages in chitin and chitodextrins.</text>
        <dbReference type="EC" id="3.2.1.14"/>
    </reaction>
</comment>
<evidence type="ECO:0000256" key="1">
    <source>
        <dbReference type="ARBA" id="ARBA00000822"/>
    </source>
</evidence>
<evidence type="ECO:0000256" key="15">
    <source>
        <dbReference type="SAM" id="SignalP"/>
    </source>
</evidence>
<dbReference type="PANTHER" id="PTHR45708">
    <property type="entry name" value="ENDOCHITINASE"/>
    <property type="match status" value="1"/>
</dbReference>
<dbReference type="CDD" id="cd02877">
    <property type="entry name" value="GH18_hevamine_XipI_class_III"/>
    <property type="match status" value="1"/>
</dbReference>
<evidence type="ECO:0000256" key="6">
    <source>
        <dbReference type="ARBA" id="ARBA00022801"/>
    </source>
</evidence>
<keyword evidence="18" id="KW-1185">Reference proteome</keyword>
<gene>
    <name evidence="17" type="ORF">BDW59DRAFT_161328</name>
</gene>
<keyword evidence="7" id="KW-0146">Chitin degradation</keyword>
<comment type="similarity">
    <text evidence="12">Belongs to the glycosyl hydrolase 18 family. Chitinase class III subfamily.</text>
</comment>
<keyword evidence="4" id="KW-0134">Cell wall</keyword>
<keyword evidence="6 13" id="KW-0378">Hydrolase</keyword>
<dbReference type="PROSITE" id="PS01095">
    <property type="entry name" value="GH18_1"/>
    <property type="match status" value="1"/>
</dbReference>
<evidence type="ECO:0000256" key="3">
    <source>
        <dbReference type="ARBA" id="ARBA00012729"/>
    </source>
</evidence>
<evidence type="ECO:0000256" key="4">
    <source>
        <dbReference type="ARBA" id="ARBA00022512"/>
    </source>
</evidence>
<keyword evidence="4" id="KW-0964">Secreted</keyword>
<evidence type="ECO:0000256" key="11">
    <source>
        <dbReference type="ARBA" id="ARBA00024658"/>
    </source>
</evidence>
<evidence type="ECO:0000256" key="9">
    <source>
        <dbReference type="ARBA" id="ARBA00023295"/>
    </source>
</evidence>
<dbReference type="SUPFAM" id="SSF51445">
    <property type="entry name" value="(Trans)glycosidases"/>
    <property type="match status" value="1"/>
</dbReference>
<evidence type="ECO:0000313" key="17">
    <source>
        <dbReference type="EMBL" id="KAL2825949.1"/>
    </source>
</evidence>
<evidence type="ECO:0000256" key="10">
    <source>
        <dbReference type="ARBA" id="ARBA00023326"/>
    </source>
</evidence>
<evidence type="ECO:0000256" key="5">
    <source>
        <dbReference type="ARBA" id="ARBA00022669"/>
    </source>
</evidence>
<feature type="chain" id="PRO_5047208495" description="chitinase" evidence="15">
    <location>
        <begin position="23"/>
        <end position="423"/>
    </location>
</feature>
<accession>A0ABR4IDX4</accession>
<proteinExistence type="inferred from homology"/>
<reference evidence="17 18" key="1">
    <citation type="submission" date="2024-07" db="EMBL/GenBank/DDBJ databases">
        <title>Section-level genome sequencing and comparative genomics of Aspergillus sections Usti and Cavernicolus.</title>
        <authorList>
            <consortium name="Lawrence Berkeley National Laboratory"/>
            <person name="Nybo J.L."/>
            <person name="Vesth T.C."/>
            <person name="Theobald S."/>
            <person name="Frisvad J.C."/>
            <person name="Larsen T.O."/>
            <person name="Kjaerboelling I."/>
            <person name="Rothschild-Mancinelli K."/>
            <person name="Lyhne E.K."/>
            <person name="Kogle M.E."/>
            <person name="Barry K."/>
            <person name="Clum A."/>
            <person name="Na H."/>
            <person name="Ledsgaard L."/>
            <person name="Lin J."/>
            <person name="Lipzen A."/>
            <person name="Kuo A."/>
            <person name="Riley R."/>
            <person name="Mondo S."/>
            <person name="LaButti K."/>
            <person name="Haridas S."/>
            <person name="Pangalinan J."/>
            <person name="Salamov A.A."/>
            <person name="Simmons B.A."/>
            <person name="Magnuson J.K."/>
            <person name="Chen J."/>
            <person name="Drula E."/>
            <person name="Henrissat B."/>
            <person name="Wiebenga A."/>
            <person name="Lubbers R.J."/>
            <person name="Gomes A.C."/>
            <person name="Makela M.R."/>
            <person name="Stajich J."/>
            <person name="Grigoriev I.V."/>
            <person name="Mortensen U.H."/>
            <person name="De vries R.P."/>
            <person name="Baker S.E."/>
            <person name="Andersen M.R."/>
        </authorList>
    </citation>
    <scope>NUCLEOTIDE SEQUENCE [LARGE SCALE GENOMIC DNA]</scope>
    <source>
        <strain evidence="17 18">CBS 600.67</strain>
    </source>
</reference>
<sequence length="423" mass="45452">MAFLKRVLGVLSALAVLESVHAGLDLASNSTVAVYWGQNSFRGSGDLAQQRLGYYCDDPNIDVIILAFLTRINGPGGAPEIDFSSTSGNCDTFSGTNLKHCPEIGEDITKCQTADKTILLSIGGATYNEGGFTSESSAESSADLIWAMFGPEQPPTTATAVHRPFGKAVIDGFDFDFEAAVSNTGAFATRLRDLMDADAEKEYYLTAAPQCPFPDAADKDILNTEVSASIDAVFVQFYNNYCGVNTYTPWTGTTQASFNMDTWDKWALTESGNKDVRVFLGVPANTGAAGTGYLPVAQLQPVISFSQEFESFGGVVMWDVSQAYGNQGFLEGVRGSLGGGEVHVPGQVTTSITTTAPATWIVTTLVPSTWIVSTSLPSAWPVKQPLPQQEDQQKDPQKEQQAADDRASALNLLYSLLGDWLWF</sequence>
<feature type="domain" description="GH18" evidence="16">
    <location>
        <begin position="30"/>
        <end position="340"/>
    </location>
</feature>
<dbReference type="Proteomes" id="UP001610335">
    <property type="component" value="Unassembled WGS sequence"/>
</dbReference>
<keyword evidence="15" id="KW-0732">Signal</keyword>
<evidence type="ECO:0000256" key="14">
    <source>
        <dbReference type="SAM" id="MobiDB-lite"/>
    </source>
</evidence>
<dbReference type="InterPro" id="IPR050542">
    <property type="entry name" value="Glycosyl_Hydrlase18_Chitinase"/>
</dbReference>
<name>A0ABR4IDX4_9EURO</name>
<keyword evidence="9 13" id="KW-0326">Glycosidase</keyword>
<dbReference type="PROSITE" id="PS51910">
    <property type="entry name" value="GH18_2"/>
    <property type="match status" value="1"/>
</dbReference>
<keyword evidence="8" id="KW-0119">Carbohydrate metabolism</keyword>
<dbReference type="EC" id="3.2.1.14" evidence="3"/>
<feature type="compositionally biased region" description="Basic and acidic residues" evidence="14">
    <location>
        <begin position="391"/>
        <end position="402"/>
    </location>
</feature>
<keyword evidence="5" id="KW-0147">Chitin-binding</keyword>
<protein>
    <recommendedName>
        <fullName evidence="3">chitinase</fullName>
        <ecNumber evidence="3">3.2.1.14</ecNumber>
    </recommendedName>
</protein>
<evidence type="ECO:0000256" key="13">
    <source>
        <dbReference type="RuleBase" id="RU000489"/>
    </source>
</evidence>
<evidence type="ECO:0000256" key="8">
    <source>
        <dbReference type="ARBA" id="ARBA00023277"/>
    </source>
</evidence>
<dbReference type="EMBL" id="JBFXLS010000033">
    <property type="protein sequence ID" value="KAL2825949.1"/>
    <property type="molecule type" value="Genomic_DNA"/>
</dbReference>
<evidence type="ECO:0000313" key="18">
    <source>
        <dbReference type="Proteomes" id="UP001610335"/>
    </source>
</evidence>